<dbReference type="Gene3D" id="1.10.10.60">
    <property type="entry name" value="Homeodomain-like"/>
    <property type="match status" value="1"/>
</dbReference>
<name>A0ABU5A631_9HYPH</name>
<comment type="caution">
    <text evidence="5">The sequence shown here is derived from an EMBL/GenBank/DDBJ whole genome shotgun (WGS) entry which is preliminary data.</text>
</comment>
<keyword evidence="3" id="KW-0804">Transcription</keyword>
<dbReference type="InterPro" id="IPR018060">
    <property type="entry name" value="HTH_AraC"/>
</dbReference>
<evidence type="ECO:0000256" key="2">
    <source>
        <dbReference type="ARBA" id="ARBA00023125"/>
    </source>
</evidence>
<gene>
    <name evidence="5" type="ORF">RFM42_19385</name>
</gene>
<evidence type="ECO:0000313" key="5">
    <source>
        <dbReference type="EMBL" id="MDX8533161.1"/>
    </source>
</evidence>
<dbReference type="PANTHER" id="PTHR46796:SF6">
    <property type="entry name" value="ARAC SUBFAMILY"/>
    <property type="match status" value="1"/>
</dbReference>
<dbReference type="Pfam" id="PF12833">
    <property type="entry name" value="HTH_18"/>
    <property type="match status" value="1"/>
</dbReference>
<dbReference type="PANTHER" id="PTHR46796">
    <property type="entry name" value="HTH-TYPE TRANSCRIPTIONAL ACTIVATOR RHAS-RELATED"/>
    <property type="match status" value="1"/>
</dbReference>
<reference evidence="5 6" key="1">
    <citation type="submission" date="2023-08" db="EMBL/GenBank/DDBJ databases">
        <title>Implementing the SeqCode for naming new Mesorhizobium species isolated from Vachellia karroo root nodules.</title>
        <authorList>
            <person name="Van Lill M."/>
        </authorList>
    </citation>
    <scope>NUCLEOTIDE SEQUENCE [LARGE SCALE GENOMIC DNA]</scope>
    <source>
        <strain evidence="5 6">VK25D</strain>
    </source>
</reference>
<keyword evidence="2" id="KW-0238">DNA-binding</keyword>
<dbReference type="Proteomes" id="UP001285154">
    <property type="component" value="Unassembled WGS sequence"/>
</dbReference>
<sequence length="335" mass="36932">MDSVRFSTRELTKRHQLEAWQEWYVGINEIAIDAPDHGFAGDTEVWTLDGLAFVRVSTPSLRATRTRQMIRRDPTDHWVVTIGKRTAADLILEDDQLSIPAGVPYVWSLSSFSDSQMSSDTRLHLCIARDKFSTFAPALDATRGRVVSTPLGDLLAGYILLLERKLPALSEEDRHSLPQAIAAMVAACVAPSAERLAVAHGQVTASLKDKARRFILRNLNSPHLGPEELCRELGVSRSKLYRLLEADGGVARYVQHLRLLEGFAQLSDPSNRKPIVKIADESGMQDHSQFSRAFRREFGISPTDAREAAQAGLVPSIIHAHPVAARSIGGLLSSL</sequence>
<protein>
    <submittedName>
        <fullName evidence="5">Helix-turn-helix domain-containing protein</fullName>
    </submittedName>
</protein>
<dbReference type="PROSITE" id="PS01124">
    <property type="entry name" value="HTH_ARAC_FAMILY_2"/>
    <property type="match status" value="1"/>
</dbReference>
<dbReference type="EMBL" id="JAVIIQ010000007">
    <property type="protein sequence ID" value="MDX8533161.1"/>
    <property type="molecule type" value="Genomic_DNA"/>
</dbReference>
<dbReference type="SUPFAM" id="SSF46689">
    <property type="entry name" value="Homeodomain-like"/>
    <property type="match status" value="1"/>
</dbReference>
<feature type="domain" description="HTH araC/xylS-type" evidence="4">
    <location>
        <begin position="209"/>
        <end position="308"/>
    </location>
</feature>
<accession>A0ABU5A631</accession>
<dbReference type="SMART" id="SM00342">
    <property type="entry name" value="HTH_ARAC"/>
    <property type="match status" value="1"/>
</dbReference>
<dbReference type="RefSeq" id="WP_320249872.1">
    <property type="nucleotide sequence ID" value="NZ_JAVIIQ010000007.1"/>
</dbReference>
<keyword evidence="1" id="KW-0805">Transcription regulation</keyword>
<dbReference type="InterPro" id="IPR050204">
    <property type="entry name" value="AraC_XylS_family_regulators"/>
</dbReference>
<evidence type="ECO:0000256" key="3">
    <source>
        <dbReference type="ARBA" id="ARBA00023163"/>
    </source>
</evidence>
<evidence type="ECO:0000313" key="6">
    <source>
        <dbReference type="Proteomes" id="UP001285154"/>
    </source>
</evidence>
<evidence type="ECO:0000256" key="1">
    <source>
        <dbReference type="ARBA" id="ARBA00023015"/>
    </source>
</evidence>
<evidence type="ECO:0000259" key="4">
    <source>
        <dbReference type="PROSITE" id="PS01124"/>
    </source>
</evidence>
<organism evidence="5 6">
    <name type="scientific">Mesorhizobium vachelliae</name>
    <dbReference type="NCBI Taxonomy" id="3072309"/>
    <lineage>
        <taxon>Bacteria</taxon>
        <taxon>Pseudomonadati</taxon>
        <taxon>Pseudomonadota</taxon>
        <taxon>Alphaproteobacteria</taxon>
        <taxon>Hyphomicrobiales</taxon>
        <taxon>Phyllobacteriaceae</taxon>
        <taxon>Mesorhizobium</taxon>
    </lineage>
</organism>
<dbReference type="InterPro" id="IPR009057">
    <property type="entry name" value="Homeodomain-like_sf"/>
</dbReference>
<keyword evidence="6" id="KW-1185">Reference proteome</keyword>
<proteinExistence type="predicted"/>